<dbReference type="AlphaFoldDB" id="A0A0E9QM80"/>
<name>A0A0E9QM80_ANGAN</name>
<accession>A0A0E9QM80</accession>
<evidence type="ECO:0000313" key="1">
    <source>
        <dbReference type="EMBL" id="JAH17939.1"/>
    </source>
</evidence>
<dbReference type="EMBL" id="GBXM01090638">
    <property type="protein sequence ID" value="JAH17939.1"/>
    <property type="molecule type" value="Transcribed_RNA"/>
</dbReference>
<organism evidence="1">
    <name type="scientific">Anguilla anguilla</name>
    <name type="common">European freshwater eel</name>
    <name type="synonym">Muraena anguilla</name>
    <dbReference type="NCBI Taxonomy" id="7936"/>
    <lineage>
        <taxon>Eukaryota</taxon>
        <taxon>Metazoa</taxon>
        <taxon>Chordata</taxon>
        <taxon>Craniata</taxon>
        <taxon>Vertebrata</taxon>
        <taxon>Euteleostomi</taxon>
        <taxon>Actinopterygii</taxon>
        <taxon>Neopterygii</taxon>
        <taxon>Teleostei</taxon>
        <taxon>Anguilliformes</taxon>
        <taxon>Anguillidae</taxon>
        <taxon>Anguilla</taxon>
    </lineage>
</organism>
<proteinExistence type="predicted"/>
<reference evidence="1" key="1">
    <citation type="submission" date="2014-11" db="EMBL/GenBank/DDBJ databases">
        <authorList>
            <person name="Amaro Gonzalez C."/>
        </authorList>
    </citation>
    <scope>NUCLEOTIDE SEQUENCE</scope>
</reference>
<reference evidence="1" key="2">
    <citation type="journal article" date="2015" name="Fish Shellfish Immunol.">
        <title>Early steps in the European eel (Anguilla anguilla)-Vibrio vulnificus interaction in the gills: Role of the RtxA13 toxin.</title>
        <authorList>
            <person name="Callol A."/>
            <person name="Pajuelo D."/>
            <person name="Ebbesson L."/>
            <person name="Teles M."/>
            <person name="MacKenzie S."/>
            <person name="Amaro C."/>
        </authorList>
    </citation>
    <scope>NUCLEOTIDE SEQUENCE</scope>
</reference>
<protein>
    <submittedName>
        <fullName evidence="1">Uncharacterized protein</fullName>
    </submittedName>
</protein>
<sequence length="65" mass="7411">MRAMQMTHRENTNKSTLLRMPVCSVMHAHSSCIHFCGRGVHYFADSHNNNDIIIIIITTTTLLLL</sequence>